<comment type="caution">
    <text evidence="1">The sequence shown here is derived from an EMBL/GenBank/DDBJ whole genome shotgun (WGS) entry which is preliminary data.</text>
</comment>
<dbReference type="AlphaFoldDB" id="A0A9D1R8A0"/>
<dbReference type="Gene3D" id="3.40.50.300">
    <property type="entry name" value="P-loop containing nucleotide triphosphate hydrolases"/>
    <property type="match status" value="1"/>
</dbReference>
<reference evidence="1" key="1">
    <citation type="journal article" date="2021" name="PeerJ">
        <title>Extensive microbial diversity within the chicken gut microbiome revealed by metagenomics and culture.</title>
        <authorList>
            <person name="Gilroy R."/>
            <person name="Ravi A."/>
            <person name="Getino M."/>
            <person name="Pursley I."/>
            <person name="Horton D.L."/>
            <person name="Alikhan N.F."/>
            <person name="Baker D."/>
            <person name="Gharbi K."/>
            <person name="Hall N."/>
            <person name="Watson M."/>
            <person name="Adriaenssens E.M."/>
            <person name="Foster-Nyarko E."/>
            <person name="Jarju S."/>
            <person name="Secka A."/>
            <person name="Antonio M."/>
            <person name="Oren A."/>
            <person name="Chaudhuri R.R."/>
            <person name="La Ragione R."/>
            <person name="Hildebrand F."/>
            <person name="Pallen M.J."/>
        </authorList>
    </citation>
    <scope>NUCLEOTIDE SEQUENCE</scope>
    <source>
        <strain evidence="1">ChiSxjej1B13-11762</strain>
    </source>
</reference>
<reference evidence="1" key="2">
    <citation type="submission" date="2021-04" db="EMBL/GenBank/DDBJ databases">
        <authorList>
            <person name="Gilroy R."/>
        </authorList>
    </citation>
    <scope>NUCLEOTIDE SEQUENCE</scope>
    <source>
        <strain evidence="1">ChiSxjej1B13-11762</strain>
    </source>
</reference>
<name>A0A9D1R8A0_9FIRM</name>
<evidence type="ECO:0000313" key="1">
    <source>
        <dbReference type="EMBL" id="HIW83571.1"/>
    </source>
</evidence>
<sequence>MDSKRLIICDPEKGYAEALGMFLSQKRELSLQVQVYTSLDNMRKTWEEPLDCLLISEDFPAKEREKVSARDVFLLTQKQEQQTEEGETALYKYQPGEKILAILLDSWRMEGGREVFRQPSGKKNGRILGVFSPVHRIGKTSSALRLGEELAASQNVLYLNLEVYGGKGGHFEEGGQTMADVIYYARQEQGNLGLVLTTMVRHRNGLDYILPMPMSEDVKSIGAEEWRELALRILRESLYETVILDIDDAIPGVYTLLEICEQIYMPEAEDPYAQAKIRQFREEAELLGREDILEKITYKKGQP</sequence>
<proteinExistence type="predicted"/>
<gene>
    <name evidence="1" type="ORF">H9873_04530</name>
</gene>
<organism evidence="1 2">
    <name type="scientific">Candidatus Dorea gallistercoris</name>
    <dbReference type="NCBI Taxonomy" id="2838542"/>
    <lineage>
        <taxon>Bacteria</taxon>
        <taxon>Bacillati</taxon>
        <taxon>Bacillota</taxon>
        <taxon>Clostridia</taxon>
        <taxon>Lachnospirales</taxon>
        <taxon>Lachnospiraceae</taxon>
        <taxon>Dorea</taxon>
    </lineage>
</organism>
<dbReference type="EMBL" id="DXGF01000085">
    <property type="protein sequence ID" value="HIW83571.1"/>
    <property type="molecule type" value="Genomic_DNA"/>
</dbReference>
<dbReference type="InterPro" id="IPR027417">
    <property type="entry name" value="P-loop_NTPase"/>
</dbReference>
<evidence type="ECO:0000313" key="2">
    <source>
        <dbReference type="Proteomes" id="UP000824263"/>
    </source>
</evidence>
<accession>A0A9D1R8A0</accession>
<protein>
    <submittedName>
        <fullName evidence="1">Uncharacterized protein</fullName>
    </submittedName>
</protein>
<dbReference type="Proteomes" id="UP000824263">
    <property type="component" value="Unassembled WGS sequence"/>
</dbReference>
<dbReference type="Gene3D" id="3.40.50.10850">
    <property type="entry name" value="Ntrc-like two-domain protein"/>
    <property type="match status" value="1"/>
</dbReference>